<dbReference type="PROSITE" id="PS51007">
    <property type="entry name" value="CYTC"/>
    <property type="match status" value="1"/>
</dbReference>
<gene>
    <name evidence="7" type="ORF">METZ01_LOCUS108843</name>
</gene>
<dbReference type="InterPro" id="IPR009056">
    <property type="entry name" value="Cyt_c-like_dom"/>
</dbReference>
<accession>A0A381WTY7</accession>
<sequence length="137" mass="14939">MNFIKLSLTIFFIFFLSYSNASAEDAIKERISPVGQVCIEGQECALDSSPKEASSSDGRLGKEVYEGTCATCHEIGLAGAPKFGDRLSWGEIPKEEVSHLVETVTNGLNAMPPMGMCFDCSDEELSRAIQYMLDSLN</sequence>
<dbReference type="PRINTS" id="PR00607">
    <property type="entry name" value="CYTCHROMECIE"/>
</dbReference>
<reference evidence="7" key="1">
    <citation type="submission" date="2018-05" db="EMBL/GenBank/DDBJ databases">
        <authorList>
            <person name="Lanie J.A."/>
            <person name="Ng W.-L."/>
            <person name="Kazmierczak K.M."/>
            <person name="Andrzejewski T.M."/>
            <person name="Davidsen T.M."/>
            <person name="Wayne K.J."/>
            <person name="Tettelin H."/>
            <person name="Glass J.I."/>
            <person name="Rusch D."/>
            <person name="Podicherti R."/>
            <person name="Tsui H.-C.T."/>
            <person name="Winkler M.E."/>
        </authorList>
    </citation>
    <scope>NUCLEOTIDE SEQUENCE</scope>
</reference>
<dbReference type="Pfam" id="PF13442">
    <property type="entry name" value="Cytochrome_CBB3"/>
    <property type="match status" value="1"/>
</dbReference>
<evidence type="ECO:0000256" key="1">
    <source>
        <dbReference type="ARBA" id="ARBA00022448"/>
    </source>
</evidence>
<dbReference type="InterPro" id="IPR036909">
    <property type="entry name" value="Cyt_c-like_dom_sf"/>
</dbReference>
<name>A0A381WTY7_9ZZZZ</name>
<dbReference type="GO" id="GO:0005506">
    <property type="term" value="F:iron ion binding"/>
    <property type="evidence" value="ECO:0007669"/>
    <property type="project" value="InterPro"/>
</dbReference>
<evidence type="ECO:0000256" key="2">
    <source>
        <dbReference type="ARBA" id="ARBA00022617"/>
    </source>
</evidence>
<dbReference type="GO" id="GO:0020037">
    <property type="term" value="F:heme binding"/>
    <property type="evidence" value="ECO:0007669"/>
    <property type="project" value="InterPro"/>
</dbReference>
<keyword evidence="1" id="KW-0813">Transport</keyword>
<dbReference type="GO" id="GO:0009055">
    <property type="term" value="F:electron transfer activity"/>
    <property type="evidence" value="ECO:0007669"/>
    <property type="project" value="InterPro"/>
</dbReference>
<dbReference type="PANTHER" id="PTHR40942">
    <property type="match status" value="1"/>
</dbReference>
<keyword evidence="5" id="KW-0408">Iron</keyword>
<dbReference type="AlphaFoldDB" id="A0A381WTY7"/>
<evidence type="ECO:0000259" key="6">
    <source>
        <dbReference type="PROSITE" id="PS51007"/>
    </source>
</evidence>
<proteinExistence type="predicted"/>
<dbReference type="EMBL" id="UINC01012878">
    <property type="protein sequence ID" value="SVA55989.1"/>
    <property type="molecule type" value="Genomic_DNA"/>
</dbReference>
<keyword evidence="4" id="KW-0249">Electron transport</keyword>
<evidence type="ECO:0000256" key="4">
    <source>
        <dbReference type="ARBA" id="ARBA00022982"/>
    </source>
</evidence>
<feature type="domain" description="Cytochrome c" evidence="6">
    <location>
        <begin position="56"/>
        <end position="136"/>
    </location>
</feature>
<dbReference type="InterPro" id="IPR002323">
    <property type="entry name" value="Cyt_CIE"/>
</dbReference>
<dbReference type="Gene3D" id="1.10.760.10">
    <property type="entry name" value="Cytochrome c-like domain"/>
    <property type="match status" value="1"/>
</dbReference>
<evidence type="ECO:0000256" key="5">
    <source>
        <dbReference type="ARBA" id="ARBA00023004"/>
    </source>
</evidence>
<dbReference type="SUPFAM" id="SSF46626">
    <property type="entry name" value="Cytochrome c"/>
    <property type="match status" value="1"/>
</dbReference>
<protein>
    <recommendedName>
        <fullName evidence="6">Cytochrome c domain-containing protein</fullName>
    </recommendedName>
</protein>
<evidence type="ECO:0000313" key="7">
    <source>
        <dbReference type="EMBL" id="SVA55989.1"/>
    </source>
</evidence>
<keyword evidence="2" id="KW-0349">Heme</keyword>
<keyword evidence="3" id="KW-0479">Metal-binding</keyword>
<evidence type="ECO:0000256" key="3">
    <source>
        <dbReference type="ARBA" id="ARBA00022723"/>
    </source>
</evidence>
<organism evidence="7">
    <name type="scientific">marine metagenome</name>
    <dbReference type="NCBI Taxonomy" id="408172"/>
    <lineage>
        <taxon>unclassified sequences</taxon>
        <taxon>metagenomes</taxon>
        <taxon>ecological metagenomes</taxon>
    </lineage>
</organism>
<dbReference type="PANTHER" id="PTHR40942:SF4">
    <property type="entry name" value="CYTOCHROME C5"/>
    <property type="match status" value="1"/>
</dbReference>